<name>A0A660L387_9ACTN</name>
<dbReference type="Gene3D" id="3.40.50.1820">
    <property type="entry name" value="alpha/beta hydrolase"/>
    <property type="match status" value="1"/>
</dbReference>
<gene>
    <name evidence="1" type="ORF">C8N24_5814</name>
</gene>
<dbReference type="Proteomes" id="UP000278962">
    <property type="component" value="Unassembled WGS sequence"/>
</dbReference>
<dbReference type="RefSeq" id="WP_121256645.1">
    <property type="nucleotide sequence ID" value="NZ_RBIL01000002.1"/>
</dbReference>
<dbReference type="AlphaFoldDB" id="A0A660L387"/>
<evidence type="ECO:0000313" key="1">
    <source>
        <dbReference type="EMBL" id="RKQ87785.1"/>
    </source>
</evidence>
<dbReference type="PANTHER" id="PTHR48098">
    <property type="entry name" value="ENTEROCHELIN ESTERASE-RELATED"/>
    <property type="match status" value="1"/>
</dbReference>
<organism evidence="1 2">
    <name type="scientific">Solirubrobacter pauli</name>
    <dbReference type="NCBI Taxonomy" id="166793"/>
    <lineage>
        <taxon>Bacteria</taxon>
        <taxon>Bacillati</taxon>
        <taxon>Actinomycetota</taxon>
        <taxon>Thermoleophilia</taxon>
        <taxon>Solirubrobacterales</taxon>
        <taxon>Solirubrobacteraceae</taxon>
        <taxon>Solirubrobacter</taxon>
    </lineage>
</organism>
<dbReference type="OrthoDB" id="4527292at2"/>
<comment type="caution">
    <text evidence="1">The sequence shown here is derived from an EMBL/GenBank/DDBJ whole genome shotgun (WGS) entry which is preliminary data.</text>
</comment>
<dbReference type="EMBL" id="RBIL01000002">
    <property type="protein sequence ID" value="RKQ87785.1"/>
    <property type="molecule type" value="Genomic_DNA"/>
</dbReference>
<dbReference type="InterPro" id="IPR000801">
    <property type="entry name" value="Esterase-like"/>
</dbReference>
<sequence>MIREVEGPAGAPWERPLHGTLDRLVVESDALAGNPLDDPSRRPLYVYRPPGVELDHPKPLPSVYVIQGYTGQLDMWFTRQPFEPNMIERLDALFAGGGCPDAIVVFVDAWTSFGGSQFLNSTSTGRYLDYLCDELVAFVDDRYPTAASRDHRGLTGKSSGGYGALAVPMLRPDVWGALASHAGDALFESCYLPEFPQRARQLREEFDGSWDTFFETVAATDPPKWEWVHLLELYGYAAAYSPDPANPGRALIPFDANGRLIDDVWAQWLEKDPVRMAPRHADALRSMKRIYVDAGRRDEYFLDLGAQAFAAELAKLGVDYTCELFDGTHARLTYRYPGAIRELVTALVA</sequence>
<reference evidence="1 2" key="1">
    <citation type="submission" date="2018-10" db="EMBL/GenBank/DDBJ databases">
        <title>Genomic Encyclopedia of Archaeal and Bacterial Type Strains, Phase II (KMG-II): from individual species to whole genera.</title>
        <authorList>
            <person name="Goeker M."/>
        </authorList>
    </citation>
    <scope>NUCLEOTIDE SEQUENCE [LARGE SCALE GENOMIC DNA]</scope>
    <source>
        <strain evidence="1 2">DSM 14954</strain>
    </source>
</reference>
<keyword evidence="2" id="KW-1185">Reference proteome</keyword>
<dbReference type="Pfam" id="PF00756">
    <property type="entry name" value="Esterase"/>
    <property type="match status" value="1"/>
</dbReference>
<dbReference type="SUPFAM" id="SSF53474">
    <property type="entry name" value="alpha/beta-Hydrolases"/>
    <property type="match status" value="1"/>
</dbReference>
<accession>A0A660L387</accession>
<dbReference type="InterPro" id="IPR029058">
    <property type="entry name" value="AB_hydrolase_fold"/>
</dbReference>
<evidence type="ECO:0000313" key="2">
    <source>
        <dbReference type="Proteomes" id="UP000278962"/>
    </source>
</evidence>
<proteinExistence type="predicted"/>
<protein>
    <submittedName>
        <fullName evidence="1">Putative esterase</fullName>
    </submittedName>
</protein>
<dbReference type="InterPro" id="IPR050583">
    <property type="entry name" value="Mycobacterial_A85_antigen"/>
</dbReference>